<dbReference type="RefSeq" id="WP_072362997.1">
    <property type="nucleotide sequence ID" value="NZ_CP139972.1"/>
</dbReference>
<dbReference type="Proteomes" id="UP001326715">
    <property type="component" value="Chromosome"/>
</dbReference>
<organism evidence="2 4">
    <name type="scientific">Chitinophaga sancti</name>
    <dbReference type="NCBI Taxonomy" id="1004"/>
    <lineage>
        <taxon>Bacteria</taxon>
        <taxon>Pseudomonadati</taxon>
        <taxon>Bacteroidota</taxon>
        <taxon>Chitinophagia</taxon>
        <taxon>Chitinophagales</taxon>
        <taxon>Chitinophagaceae</taxon>
        <taxon>Chitinophaga</taxon>
    </lineage>
</organism>
<dbReference type="InterPro" id="IPR007541">
    <property type="entry name" value="Uncharacterised_BSP"/>
</dbReference>
<name>A0A1K1RM33_9BACT</name>
<protein>
    <submittedName>
        <fullName evidence="3">Basic secretory protein-like protein</fullName>
    </submittedName>
    <submittedName>
        <fullName evidence="2">Peptidase</fullName>
    </submittedName>
</protein>
<evidence type="ECO:0000313" key="5">
    <source>
        <dbReference type="Proteomes" id="UP001326715"/>
    </source>
</evidence>
<feature type="signal peptide" evidence="1">
    <location>
        <begin position="1"/>
        <end position="28"/>
    </location>
</feature>
<reference evidence="2 4" key="1">
    <citation type="submission" date="2016-11" db="EMBL/GenBank/DDBJ databases">
        <authorList>
            <person name="Jaros S."/>
            <person name="Januszkiewicz K."/>
            <person name="Wedrychowicz H."/>
        </authorList>
    </citation>
    <scope>NUCLEOTIDE SEQUENCE [LARGE SCALE GENOMIC DNA]</scope>
    <source>
        <strain evidence="2 4">DSM 784</strain>
    </source>
</reference>
<dbReference type="Proteomes" id="UP000183788">
    <property type="component" value="Unassembled WGS sequence"/>
</dbReference>
<keyword evidence="5" id="KW-1185">Reference proteome</keyword>
<dbReference type="EMBL" id="FPIZ01000013">
    <property type="protein sequence ID" value="SFW73331.1"/>
    <property type="molecule type" value="Genomic_DNA"/>
</dbReference>
<dbReference type="OrthoDB" id="211588at2"/>
<dbReference type="Pfam" id="PF04450">
    <property type="entry name" value="BSP"/>
    <property type="match status" value="1"/>
</dbReference>
<accession>A0A1K1RM33</accession>
<feature type="chain" id="PRO_5009667676" evidence="1">
    <location>
        <begin position="29"/>
        <end position="230"/>
    </location>
</feature>
<evidence type="ECO:0000313" key="2">
    <source>
        <dbReference type="EMBL" id="SFW73331.1"/>
    </source>
</evidence>
<dbReference type="EMBL" id="CP140154">
    <property type="protein sequence ID" value="WQG91743.1"/>
    <property type="molecule type" value="Genomic_DNA"/>
</dbReference>
<dbReference type="AlphaFoldDB" id="A0A1K1RM33"/>
<dbReference type="PANTHER" id="PTHR33321">
    <property type="match status" value="1"/>
</dbReference>
<dbReference type="STRING" id="1004.SAMN05661012_03994"/>
<evidence type="ECO:0000313" key="3">
    <source>
        <dbReference type="EMBL" id="WQG91743.1"/>
    </source>
</evidence>
<evidence type="ECO:0000313" key="4">
    <source>
        <dbReference type="Proteomes" id="UP000183788"/>
    </source>
</evidence>
<proteinExistence type="predicted"/>
<reference evidence="3 5" key="2">
    <citation type="submission" date="2023-11" db="EMBL/GenBank/DDBJ databases">
        <title>MicrobeMod: A computational toolkit for identifying prokaryotic methylation and restriction-modification with nanopore sequencing.</title>
        <authorList>
            <person name="Crits-Christoph A."/>
            <person name="Kang S.C."/>
            <person name="Lee H."/>
            <person name="Ostrov N."/>
        </authorList>
    </citation>
    <scope>NUCLEOTIDE SEQUENCE [LARGE SCALE GENOMIC DNA]</scope>
    <source>
        <strain evidence="3 5">ATCC 23090</strain>
    </source>
</reference>
<evidence type="ECO:0000256" key="1">
    <source>
        <dbReference type="SAM" id="SignalP"/>
    </source>
</evidence>
<keyword evidence="1" id="KW-0732">Signal</keyword>
<sequence>MVYSIKGLKRTIGILCLSASLLPASTRAQDKTATISRKGYTLVFTDKSPDLDSTVRARLISTFFTVYPAEAKKYNKNTIKKVAFVIDPAYDGVAATSGSVITYNPEWFRKHPGDIDVVTHEAMHVVQAYPEYNPGWLTEGIADYVRATMGVDNPGANWTLPEYNEKQSYKNAYRITARFLIWLEKHKNKDLVVKLDKAMRTNTYTDGIWKELTGKTVDELWSEYGANPAL</sequence>
<gene>
    <name evidence="2" type="ORF">SAMN05661012_03994</name>
    <name evidence="3" type="ORF">SR876_09520</name>
</gene>
<dbReference type="PANTHER" id="PTHR33321:SF12">
    <property type="entry name" value="PLANT BASIC SECRETORY PROTEIN (BSP) FAMILY PROTEIN"/>
    <property type="match status" value="1"/>
</dbReference>